<evidence type="ECO:0000313" key="5">
    <source>
        <dbReference type="EMBL" id="SPY98622.1"/>
    </source>
</evidence>
<dbReference type="EMBL" id="UAUE01000024">
    <property type="protein sequence ID" value="SPY98622.1"/>
    <property type="molecule type" value="Genomic_DNA"/>
</dbReference>
<dbReference type="PRINTS" id="PR00080">
    <property type="entry name" value="SDRFAMILY"/>
</dbReference>
<organism evidence="5 6">
    <name type="scientific">Proteus mirabilis</name>
    <dbReference type="NCBI Taxonomy" id="584"/>
    <lineage>
        <taxon>Bacteria</taxon>
        <taxon>Pseudomonadati</taxon>
        <taxon>Pseudomonadota</taxon>
        <taxon>Gammaproteobacteria</taxon>
        <taxon>Enterobacterales</taxon>
        <taxon>Morganellaceae</taxon>
        <taxon>Proteus</taxon>
    </lineage>
</organism>
<sequence length="249" mass="27209">MIIFITGASAGFGEAIARHFINHGHKVIGTARRLDKLQALHQELGDLFYPLQLDVTDKKAVSEIYHQLPEQWRSIDVLVNNAGLALGLSTADKANLDDWDTMIETNNKGLVHVTRALLPSMVERNVGHIINISSTAASWPYMGGNVYGATKAFVKQFSLGLRADLQGKKIRVTDIEPGLVGGTEFSLVRFKGDTDKVEQTYAGADALTPEDVAQAVFWTATLPAHVNINTLEMMPVSQSFAGLSVHRQN</sequence>
<protein>
    <submittedName>
        <fullName evidence="4">Bifunctional NADP-dependent 3-hydroxy acid dehydrogenase/3-hydroxypropionate dehydrogenase YdfG</fullName>
        <ecNumber evidence="4">1.1.1.298</ecNumber>
        <ecNumber evidence="4">1.1.1.381</ecNumber>
    </submittedName>
    <submittedName>
        <fullName evidence="5">NADP-dependent L-serine/L-allo-threonine dehydrogenase</fullName>
        <ecNumber evidence="5">1.1.1.-</ecNumber>
    </submittedName>
</protein>
<dbReference type="CDD" id="cd05346">
    <property type="entry name" value="SDR_c5"/>
    <property type="match status" value="1"/>
</dbReference>
<dbReference type="NCBIfam" id="NF007829">
    <property type="entry name" value="PRK10538.1"/>
    <property type="match status" value="1"/>
</dbReference>
<dbReference type="GeneID" id="6800285"/>
<dbReference type="Gene3D" id="3.40.50.720">
    <property type="entry name" value="NAD(P)-binding Rossmann-like Domain"/>
    <property type="match status" value="1"/>
</dbReference>
<dbReference type="InterPro" id="IPR036291">
    <property type="entry name" value="NAD(P)-bd_dom_sf"/>
</dbReference>
<dbReference type="SUPFAM" id="SSF51735">
    <property type="entry name" value="NAD(P)-binding Rossmann-fold domains"/>
    <property type="match status" value="1"/>
</dbReference>
<name>A0A2X2BQN5_PROMI</name>
<dbReference type="EC" id="1.1.1.381" evidence="4"/>
<dbReference type="RefSeq" id="WP_004242991.1">
    <property type="nucleotide sequence ID" value="NZ_ABFCQN020000021.1"/>
</dbReference>
<proteinExistence type="inferred from homology"/>
<dbReference type="InterPro" id="IPR002347">
    <property type="entry name" value="SDR_fam"/>
</dbReference>
<reference evidence="5 6" key="1">
    <citation type="submission" date="2018-06" db="EMBL/GenBank/DDBJ databases">
        <authorList>
            <consortium name="Pathogen Informatics"/>
            <person name="Doyle S."/>
        </authorList>
    </citation>
    <scope>NUCLEOTIDE SEQUENCE [LARGE SCALE GENOMIC DNA]</scope>
    <source>
        <strain evidence="5 6">NCTC10975</strain>
    </source>
</reference>
<evidence type="ECO:0000256" key="1">
    <source>
        <dbReference type="ARBA" id="ARBA00006484"/>
    </source>
</evidence>
<accession>A0A2X2BQN5</accession>
<dbReference type="GO" id="GO:0035527">
    <property type="term" value="F:3-hydroxypropionate dehydrogenase (NADP+) activity"/>
    <property type="evidence" value="ECO:0007669"/>
    <property type="project" value="UniProtKB-EC"/>
</dbReference>
<dbReference type="EMBL" id="ABKSPD020000004">
    <property type="protein sequence ID" value="EKW9775822.1"/>
    <property type="molecule type" value="Genomic_DNA"/>
</dbReference>
<dbReference type="PANTHER" id="PTHR42901:SF1">
    <property type="entry name" value="ALCOHOL DEHYDROGENASE"/>
    <property type="match status" value="1"/>
</dbReference>
<dbReference type="PANTHER" id="PTHR42901">
    <property type="entry name" value="ALCOHOL DEHYDROGENASE"/>
    <property type="match status" value="1"/>
</dbReference>
<dbReference type="PROSITE" id="PS00061">
    <property type="entry name" value="ADH_SHORT"/>
    <property type="match status" value="1"/>
</dbReference>
<dbReference type="OrthoDB" id="9810734at2"/>
<dbReference type="PRINTS" id="PR00081">
    <property type="entry name" value="GDHRDH"/>
</dbReference>
<evidence type="ECO:0000256" key="3">
    <source>
        <dbReference type="RuleBase" id="RU000363"/>
    </source>
</evidence>
<dbReference type="Pfam" id="PF00106">
    <property type="entry name" value="adh_short"/>
    <property type="match status" value="1"/>
</dbReference>
<dbReference type="FunFam" id="3.40.50.720:FF:000047">
    <property type="entry name" value="NADP-dependent L-serine/L-allo-threonine dehydrogenase"/>
    <property type="match status" value="1"/>
</dbReference>
<dbReference type="KEGG" id="pvl:AOB99_08405"/>
<gene>
    <name evidence="5" type="primary">ydfG</name>
    <name evidence="5" type="ORF">NCTC10975_03281</name>
    <name evidence="4" type="ORF">PW210_001632</name>
</gene>
<evidence type="ECO:0000256" key="2">
    <source>
        <dbReference type="ARBA" id="ARBA00023002"/>
    </source>
</evidence>
<evidence type="ECO:0000313" key="4">
    <source>
        <dbReference type="EMBL" id="EKW9775822.1"/>
    </source>
</evidence>
<reference evidence="4" key="2">
    <citation type="submission" date="2023-06" db="EMBL/GenBank/DDBJ databases">
        <authorList>
            <consortium name="Clinical and Environmental Microbiology Branch: Whole genome sequencing antimicrobial resistance pathogens in the healthcare setting"/>
        </authorList>
    </citation>
    <scope>NUCLEOTIDE SEQUENCE</scope>
    <source>
        <strain evidence="4">Microbial</strain>
    </source>
</reference>
<dbReference type="Proteomes" id="UP001171165">
    <property type="component" value="Unassembled WGS sequence"/>
</dbReference>
<dbReference type="InterPro" id="IPR020904">
    <property type="entry name" value="Sc_DH/Rdtase_CS"/>
</dbReference>
<dbReference type="OMA" id="WRWMWET"/>
<keyword evidence="2 5" id="KW-0560">Oxidoreductase</keyword>
<comment type="similarity">
    <text evidence="1 3">Belongs to the short-chain dehydrogenases/reductases (SDR) family.</text>
</comment>
<dbReference type="EC" id="1.1.1.298" evidence="4"/>
<dbReference type="Proteomes" id="UP000251485">
    <property type="component" value="Unassembled WGS sequence"/>
</dbReference>
<evidence type="ECO:0000313" key="6">
    <source>
        <dbReference type="Proteomes" id="UP000251485"/>
    </source>
</evidence>
<dbReference type="AlphaFoldDB" id="A0A2X2BQN5"/>
<dbReference type="EC" id="1.1.1.-" evidence="5"/>